<dbReference type="Proteomes" id="UP001314170">
    <property type="component" value="Unassembled WGS sequence"/>
</dbReference>
<accession>A0AAV1RQP3</accession>
<keyword evidence="5" id="KW-1185">Reference proteome</keyword>
<dbReference type="Gene3D" id="1.25.70.10">
    <property type="entry name" value="Transcription termination factor 3, mitochondrial"/>
    <property type="match status" value="1"/>
</dbReference>
<proteinExistence type="inferred from homology"/>
<sequence>MPKTHCPATSFEAQKQTSQIPRRSLSLDPPSLILAMTITSIVVSRSFKPASKPPFIGFSNTHIQSSIKRAPQLLFAKVDKTLKPKIEFFKNLGIVGLELAHLISKSYVILKASLERRIVHCIEILKEVLVNDGDDKGLVKVLLRCNRIMGKDPKSFLLSNIALFESYGIVGSQLATLLRGYPRLFIMQESVLRDLLLKHGRKNYSSIPDWDLLKSNKLLRRDRSFLNVLYLSEKVFLERYVSRFRDDAEELLVVYKGHILDPSI</sequence>
<keyword evidence="2" id="KW-0806">Transcription termination</keyword>
<comment type="caution">
    <text evidence="4">The sequence shown here is derived from an EMBL/GenBank/DDBJ whole genome shotgun (WGS) entry which is preliminary data.</text>
</comment>
<evidence type="ECO:0000313" key="4">
    <source>
        <dbReference type="EMBL" id="CAK7339000.1"/>
    </source>
</evidence>
<organism evidence="4 5">
    <name type="scientific">Dovyalis caffra</name>
    <dbReference type="NCBI Taxonomy" id="77055"/>
    <lineage>
        <taxon>Eukaryota</taxon>
        <taxon>Viridiplantae</taxon>
        <taxon>Streptophyta</taxon>
        <taxon>Embryophyta</taxon>
        <taxon>Tracheophyta</taxon>
        <taxon>Spermatophyta</taxon>
        <taxon>Magnoliopsida</taxon>
        <taxon>eudicotyledons</taxon>
        <taxon>Gunneridae</taxon>
        <taxon>Pentapetalae</taxon>
        <taxon>rosids</taxon>
        <taxon>fabids</taxon>
        <taxon>Malpighiales</taxon>
        <taxon>Salicaceae</taxon>
        <taxon>Flacourtieae</taxon>
        <taxon>Dovyalis</taxon>
    </lineage>
</organism>
<dbReference type="GO" id="GO:0006353">
    <property type="term" value="P:DNA-templated transcription termination"/>
    <property type="evidence" value="ECO:0007669"/>
    <property type="project" value="UniProtKB-KW"/>
</dbReference>
<dbReference type="GO" id="GO:0003676">
    <property type="term" value="F:nucleic acid binding"/>
    <property type="evidence" value="ECO:0007669"/>
    <property type="project" value="InterPro"/>
</dbReference>
<evidence type="ECO:0000256" key="3">
    <source>
        <dbReference type="ARBA" id="ARBA00022946"/>
    </source>
</evidence>
<keyword evidence="3" id="KW-0809">Transit peptide</keyword>
<dbReference type="InterPro" id="IPR038538">
    <property type="entry name" value="MTERF_sf"/>
</dbReference>
<gene>
    <name evidence="4" type="ORF">DCAF_LOCUS14048</name>
</gene>
<evidence type="ECO:0000256" key="1">
    <source>
        <dbReference type="ARBA" id="ARBA00007692"/>
    </source>
</evidence>
<keyword evidence="2" id="KW-0804">Transcription</keyword>
<comment type="similarity">
    <text evidence="1">Belongs to the mTERF family.</text>
</comment>
<reference evidence="4 5" key="1">
    <citation type="submission" date="2024-01" db="EMBL/GenBank/DDBJ databases">
        <authorList>
            <person name="Waweru B."/>
        </authorList>
    </citation>
    <scope>NUCLEOTIDE SEQUENCE [LARGE SCALE GENOMIC DNA]</scope>
</reference>
<dbReference type="PANTHER" id="PTHR13068">
    <property type="entry name" value="CGI-12 PROTEIN-RELATED"/>
    <property type="match status" value="1"/>
</dbReference>
<protein>
    <submittedName>
        <fullName evidence="4">Uncharacterized protein</fullName>
    </submittedName>
</protein>
<dbReference type="SMART" id="SM00733">
    <property type="entry name" value="Mterf"/>
    <property type="match status" value="3"/>
</dbReference>
<evidence type="ECO:0000313" key="5">
    <source>
        <dbReference type="Proteomes" id="UP001314170"/>
    </source>
</evidence>
<name>A0AAV1RQP3_9ROSI</name>
<keyword evidence="2" id="KW-0805">Transcription regulation</keyword>
<dbReference type="InterPro" id="IPR003690">
    <property type="entry name" value="MTERF"/>
</dbReference>
<dbReference type="Pfam" id="PF02536">
    <property type="entry name" value="mTERF"/>
    <property type="match status" value="1"/>
</dbReference>
<evidence type="ECO:0000256" key="2">
    <source>
        <dbReference type="ARBA" id="ARBA00022472"/>
    </source>
</evidence>
<dbReference type="AlphaFoldDB" id="A0AAV1RQP3"/>
<dbReference type="PANTHER" id="PTHR13068:SF173">
    <property type="entry name" value="EMB|CAB62602.1"/>
    <property type="match status" value="1"/>
</dbReference>
<dbReference type="EMBL" id="CAWUPB010001156">
    <property type="protein sequence ID" value="CAK7339000.1"/>
    <property type="molecule type" value="Genomic_DNA"/>
</dbReference>